<evidence type="ECO:0000256" key="1">
    <source>
        <dbReference type="SAM" id="MobiDB-lite"/>
    </source>
</evidence>
<feature type="compositionally biased region" description="Polar residues" evidence="1">
    <location>
        <begin position="41"/>
        <end position="50"/>
    </location>
</feature>
<evidence type="ECO:0000313" key="2">
    <source>
        <dbReference type="EMBL" id="KAJ1210628.1"/>
    </source>
</evidence>
<dbReference type="AlphaFoldDB" id="A0AAV7WB53"/>
<organism evidence="2 3">
    <name type="scientific">Pleurodeles waltl</name>
    <name type="common">Iberian ribbed newt</name>
    <dbReference type="NCBI Taxonomy" id="8319"/>
    <lineage>
        <taxon>Eukaryota</taxon>
        <taxon>Metazoa</taxon>
        <taxon>Chordata</taxon>
        <taxon>Craniata</taxon>
        <taxon>Vertebrata</taxon>
        <taxon>Euteleostomi</taxon>
        <taxon>Amphibia</taxon>
        <taxon>Batrachia</taxon>
        <taxon>Caudata</taxon>
        <taxon>Salamandroidea</taxon>
        <taxon>Salamandridae</taxon>
        <taxon>Pleurodelinae</taxon>
        <taxon>Pleurodeles</taxon>
    </lineage>
</organism>
<keyword evidence="3" id="KW-1185">Reference proteome</keyword>
<feature type="region of interest" description="Disordered" evidence="1">
    <location>
        <begin position="1"/>
        <end position="127"/>
    </location>
</feature>
<accession>A0AAV7WB53</accession>
<dbReference type="EMBL" id="JANPWB010000002">
    <property type="protein sequence ID" value="KAJ1210628.1"/>
    <property type="molecule type" value="Genomic_DNA"/>
</dbReference>
<dbReference type="Proteomes" id="UP001066276">
    <property type="component" value="Chromosome 1_2"/>
</dbReference>
<evidence type="ECO:0000313" key="3">
    <source>
        <dbReference type="Proteomes" id="UP001066276"/>
    </source>
</evidence>
<name>A0AAV7WB53_PLEWA</name>
<protein>
    <submittedName>
        <fullName evidence="2">Uncharacterized protein</fullName>
    </submittedName>
</protein>
<feature type="compositionally biased region" description="Polar residues" evidence="1">
    <location>
        <begin position="117"/>
        <end position="127"/>
    </location>
</feature>
<proteinExistence type="predicted"/>
<gene>
    <name evidence="2" type="ORF">NDU88_005990</name>
</gene>
<reference evidence="2" key="1">
    <citation type="journal article" date="2022" name="bioRxiv">
        <title>Sequencing and chromosome-scale assembly of the giantPleurodeles waltlgenome.</title>
        <authorList>
            <person name="Brown T."/>
            <person name="Elewa A."/>
            <person name="Iarovenko S."/>
            <person name="Subramanian E."/>
            <person name="Araus A.J."/>
            <person name="Petzold A."/>
            <person name="Susuki M."/>
            <person name="Suzuki K.-i.T."/>
            <person name="Hayashi T."/>
            <person name="Toyoda A."/>
            <person name="Oliveira C."/>
            <person name="Osipova E."/>
            <person name="Leigh N.D."/>
            <person name="Simon A."/>
            <person name="Yun M.H."/>
        </authorList>
    </citation>
    <scope>NUCLEOTIDE SEQUENCE</scope>
    <source>
        <strain evidence="2">20211129_DDA</strain>
        <tissue evidence="2">Liver</tissue>
    </source>
</reference>
<feature type="compositionally biased region" description="Pro residues" evidence="1">
    <location>
        <begin position="14"/>
        <end position="31"/>
    </location>
</feature>
<comment type="caution">
    <text evidence="2">The sequence shown here is derived from an EMBL/GenBank/DDBJ whole genome shotgun (WGS) entry which is preliminary data.</text>
</comment>
<sequence>MQQMRQSCGKAGPPGQPPAPLNQPPRCPDPSAPWASGDRLSATSSRTSGKYASESPLARTGPAPHQPTERLGPLACAPGRRRAAARAAQPTVVLQPSSFHLSPGRRSPTPGPWDLRQTLQSGAGSAI</sequence>